<name>A0A8J6CD69_DIALT</name>
<organism evidence="10 11">
    <name type="scientific">Diacronema lutheri</name>
    <name type="common">Unicellular marine alga</name>
    <name type="synonym">Monochrysis lutheri</name>
    <dbReference type="NCBI Taxonomy" id="2081491"/>
    <lineage>
        <taxon>Eukaryota</taxon>
        <taxon>Haptista</taxon>
        <taxon>Haptophyta</taxon>
        <taxon>Pavlovophyceae</taxon>
        <taxon>Pavlovales</taxon>
        <taxon>Pavlovaceae</taxon>
        <taxon>Diacronema</taxon>
    </lineage>
</organism>
<dbReference type="PROSITE" id="PS50088">
    <property type="entry name" value="ANK_REPEAT"/>
    <property type="match status" value="3"/>
</dbReference>
<feature type="transmembrane region" description="Helical" evidence="8">
    <location>
        <begin position="839"/>
        <end position="867"/>
    </location>
</feature>
<evidence type="ECO:0000256" key="6">
    <source>
        <dbReference type="PROSITE-ProRule" id="PRU00023"/>
    </source>
</evidence>
<evidence type="ECO:0000256" key="8">
    <source>
        <dbReference type="SAM" id="Phobius"/>
    </source>
</evidence>
<keyword evidence="5 8" id="KW-0472">Membrane</keyword>
<feature type="transmembrane region" description="Helical" evidence="8">
    <location>
        <begin position="1100"/>
        <end position="1123"/>
    </location>
</feature>
<dbReference type="SMART" id="SM00248">
    <property type="entry name" value="ANK"/>
    <property type="match status" value="4"/>
</dbReference>
<dbReference type="SUPFAM" id="SSF48403">
    <property type="entry name" value="Ankyrin repeat"/>
    <property type="match status" value="1"/>
</dbReference>
<feature type="transmembrane region" description="Helical" evidence="8">
    <location>
        <begin position="1383"/>
        <end position="1414"/>
    </location>
</feature>
<feature type="compositionally biased region" description="Basic and acidic residues" evidence="7">
    <location>
        <begin position="255"/>
        <end position="264"/>
    </location>
</feature>
<reference evidence="10" key="1">
    <citation type="submission" date="2021-05" db="EMBL/GenBank/DDBJ databases">
        <title>The genome of the haptophyte Pavlova lutheri (Diacronema luteri, Pavlovales) - a model for lipid biosynthesis in eukaryotic algae.</title>
        <authorList>
            <person name="Hulatt C.J."/>
            <person name="Posewitz M.C."/>
        </authorList>
    </citation>
    <scope>NUCLEOTIDE SEQUENCE</scope>
    <source>
        <strain evidence="10">NIVA-4/92</strain>
    </source>
</reference>
<feature type="transmembrane region" description="Helical" evidence="8">
    <location>
        <begin position="597"/>
        <end position="621"/>
    </location>
</feature>
<sequence length="1957" mass="206812">MASAGRHQAGSPAALVDAAARGDVRAIEALVGVGADVNAAAPGGETPLHAACEQDQLGAVKALLDAGADPDVKDARGSTCLHNAVATGGAAEAEMLLDGGADLALVDARGRTALQLAAEGRQGHIVDLLLARGADARGLGAARSTPAIEAKLREAAARPPASTSAAARPRRQRGDAFAPSARAGLGTANALPADRRRSRRARADGPPPAEEPGGGYEVIETDGRPSSRRRRRPPADDGEGARHRGGTSVRGPPRGAHDGDDTETVRYDMVLVYPRKPSSAPRKPPQPRAPQRAALVKRLRACGLAVKRSSAHEENGDDKVLIVVGATRARLMRAAEESRMRLRLRAEFGGGFAPFSAAFAHAFEPPLHLTRVAPAGGGEDARAHFDFGSAERAALLNLVLAQHHSEGGAGIDLGEAYRRTDLERVFLLHDDAERLALEAQIGDGSLIGADPLPLRTIEAYLGPEYAFYFAFLHRLNRALWLPVALGVVLFAVEQGVGGAPGASGADWLTPAYALVLMVWSTGFVETWKRRQNALAAEWDSTAKLTRSTVRAEFQGQYRRGLYSPSGDFVPILPDELPADAEAPLLEMVPSELPRRRVFASSCVLACFLGATIIGTLGLLVFRFVAAELAGVGGTFGAALVMAVFVEVMSYVYDAVAHRLTAWENHRSYDDHRNSLIVKLFVFSFFNKYFNLFWLAFGKGRRAFLFGGAYSEPCVDWAGEESDSCLGELRTQVLVMVAVHATVSQFVESALPYVQYMRARAADARRALAGQPREPRAVRQLRLVATAPLFAEYNELILDFAVCTLFATAFPLAPLVVLLNNFVEMRLDLLKVLRLRERPLIHAVDGIGLWLPLFDAVGYLAVFTNLAILAFTSNHVDRLVSLSDSAKFLVLVGVEHAVLIAKAGLSFAVPDVPARVLNAMTRRDFLAAVWIGGERVRPQVDHIADGTASAADEPDDASEATDDADERLCAQAEAEHASALARAPRSPSAGAMSRRAAPSARRRGAARSPPPPTTSSSRRAPSPDARFVRAADSPRSARAPSPDARFVRAADSPRSARASSPPHADAYGFTQAAARVRASGVAWAPARALAARRAPRQCTDVLCTLAALAVLGGLVALSSVGFSIGDPTRLASPLDHGFDACGQPAVRHPAPLDARLIERGGGARLAPFTPAGRDRIATPFLFFADPQAHLGICVRACPAPADSTDGFSARALVCTDACAALSESERAERLGRCCFPAYATFDDGGGYCRPADSVSASSLAAAFDKADLRYTDADGASRRAPRFFPSDVGLAAVRDALDAPARDFARIAADVRAVSTVTIACTCGALAVSLLLAAAFATAPIGTVVCAFFLSLVGLAALTGVLWASGEAAMREHVARPLSVEFRAGYALAVTGYVCCALTIIAFLACVYASSTLFGRIGELTRELNKVIERAPALRALPLFGVLASVLVLVWWFFLALHLASAGQLRISERGHPLATHDSAAVRLLTVHALLGAALLLAVQHAARLVASGVATVYYFRKGVASIDLPAAPANGPSASAAAAASAADGADGKGGRARDDAPPPARLVRLGAASADADGEYGQLLAHADDTRPLGMSRAAVVRAPRPFDMSAQRMTTAMLNVSSIAWLALRYHVGSVLFGAVLCALLWPVRFAFWFLRPCRFNARPADDDGAPDRVERAHALWWLLDWVFAVSADAYAHVVALDRNLAPAMRTAWRELLAQPGSVALAQQTAEICFFALKFAVGCLAAGAAGVALSLSAHDGALGRVTSILYPMSYAFVLAYLTATHFVLIYEAVLAGLSASFCMDTTRNPPELWSMSSALLRVLGGAALASRHAHSVDDDDDEGGDEGDGGDSSVAGGADVEANRRGRTMAAQRRRNGGRVAPPAAGTAPRTYAGQRDERDVDSAPAEYYDEDGEELPAWASSPSVGATTTPQFVDASSAQSGAADTRRSRSRRRAPTTS</sequence>
<feature type="transmembrane region" description="Helical" evidence="8">
    <location>
        <begin position="887"/>
        <end position="908"/>
    </location>
</feature>
<dbReference type="GO" id="GO:0005254">
    <property type="term" value="F:chloride channel activity"/>
    <property type="evidence" value="ECO:0007669"/>
    <property type="project" value="TreeGrafter"/>
</dbReference>
<feature type="compositionally biased region" description="Polar residues" evidence="7">
    <location>
        <begin position="1919"/>
        <end position="1939"/>
    </location>
</feature>
<keyword evidence="11" id="KW-1185">Reference proteome</keyword>
<feature type="transmembrane region" description="Helical" evidence="8">
    <location>
        <begin position="1435"/>
        <end position="1459"/>
    </location>
</feature>
<feature type="transmembrane region" description="Helical" evidence="8">
    <location>
        <begin position="1312"/>
        <end position="1336"/>
    </location>
</feature>
<evidence type="ECO:0000256" key="5">
    <source>
        <dbReference type="ARBA" id="ARBA00023136"/>
    </source>
</evidence>
<evidence type="ECO:0000313" key="11">
    <source>
        <dbReference type="Proteomes" id="UP000751190"/>
    </source>
</evidence>
<feature type="repeat" description="ANK" evidence="6">
    <location>
        <begin position="109"/>
        <end position="141"/>
    </location>
</feature>
<feature type="transmembrane region" description="Helical" evidence="8">
    <location>
        <begin position="1730"/>
        <end position="1751"/>
    </location>
</feature>
<feature type="transmembrane region" description="Helical" evidence="8">
    <location>
        <begin position="1771"/>
        <end position="1795"/>
    </location>
</feature>
<feature type="region of interest" description="Disordered" evidence="7">
    <location>
        <begin position="973"/>
        <end position="1063"/>
    </location>
</feature>
<feature type="transmembrane region" description="Helical" evidence="8">
    <location>
        <begin position="633"/>
        <end position="655"/>
    </location>
</feature>
<comment type="subcellular location">
    <subcellularLocation>
        <location evidence="1">Membrane</location>
        <topology evidence="1">Multi-pass membrane protein</topology>
    </subcellularLocation>
</comment>
<feature type="transmembrane region" description="Helical" evidence="8">
    <location>
        <begin position="1479"/>
        <end position="1498"/>
    </location>
</feature>
<feature type="transmembrane region" description="Helical" evidence="8">
    <location>
        <begin position="1343"/>
        <end position="1363"/>
    </location>
</feature>
<feature type="compositionally biased region" description="Acidic residues" evidence="7">
    <location>
        <begin position="1835"/>
        <end position="1847"/>
    </location>
</feature>
<dbReference type="InterPro" id="IPR002110">
    <property type="entry name" value="Ankyrin_rpt"/>
</dbReference>
<feature type="compositionally biased region" description="Low complexity" evidence="7">
    <location>
        <begin position="157"/>
        <end position="167"/>
    </location>
</feature>
<dbReference type="GO" id="GO:0016020">
    <property type="term" value="C:membrane"/>
    <property type="evidence" value="ECO:0007669"/>
    <property type="project" value="UniProtKB-SubCell"/>
</dbReference>
<feature type="transmembrane region" description="Helical" evidence="8">
    <location>
        <begin position="795"/>
        <end position="818"/>
    </location>
</feature>
<dbReference type="Gene3D" id="1.25.40.20">
    <property type="entry name" value="Ankyrin repeat-containing domain"/>
    <property type="match status" value="1"/>
</dbReference>
<feature type="compositionally biased region" description="Low complexity" evidence="7">
    <location>
        <begin position="1013"/>
        <end position="1063"/>
    </location>
</feature>
<evidence type="ECO:0000256" key="1">
    <source>
        <dbReference type="ARBA" id="ARBA00004141"/>
    </source>
</evidence>
<evidence type="ECO:0000259" key="9">
    <source>
        <dbReference type="Pfam" id="PF04547"/>
    </source>
</evidence>
<evidence type="ECO:0000256" key="2">
    <source>
        <dbReference type="ARBA" id="ARBA00007168"/>
    </source>
</evidence>
<dbReference type="EMBL" id="JAGTXO010000004">
    <property type="protein sequence ID" value="KAG8468294.1"/>
    <property type="molecule type" value="Genomic_DNA"/>
</dbReference>
<evidence type="ECO:0000256" key="4">
    <source>
        <dbReference type="ARBA" id="ARBA00022989"/>
    </source>
</evidence>
<feature type="domain" description="Anoctamin transmembrane" evidence="9">
    <location>
        <begin position="457"/>
        <end position="922"/>
    </location>
</feature>
<feature type="repeat" description="ANK" evidence="6">
    <location>
        <begin position="43"/>
        <end position="75"/>
    </location>
</feature>
<dbReference type="InterPro" id="IPR007632">
    <property type="entry name" value="Anoctamin"/>
</dbReference>
<feature type="transmembrane region" description="Helical" evidence="8">
    <location>
        <begin position="507"/>
        <end position="524"/>
    </location>
</feature>
<feature type="region of interest" description="Disordered" evidence="7">
    <location>
        <begin position="152"/>
        <end position="264"/>
    </location>
</feature>
<dbReference type="InterPro" id="IPR036770">
    <property type="entry name" value="Ankyrin_rpt-contain_sf"/>
</dbReference>
<dbReference type="PANTHER" id="PTHR12308:SF73">
    <property type="entry name" value="ANOCTAMIN"/>
    <property type="match status" value="1"/>
</dbReference>
<feature type="compositionally biased region" description="Low complexity" evidence="7">
    <location>
        <begin position="976"/>
        <end position="998"/>
    </location>
</feature>
<comment type="similarity">
    <text evidence="2">Belongs to the CTL (choline transporter-like) family.</text>
</comment>
<feature type="transmembrane region" description="Helical" evidence="8">
    <location>
        <begin position="675"/>
        <end position="696"/>
    </location>
</feature>
<feature type="compositionally biased region" description="Acidic residues" evidence="7">
    <location>
        <begin position="951"/>
        <end position="964"/>
    </location>
</feature>
<dbReference type="Pfam" id="PF04515">
    <property type="entry name" value="Choline_transpo"/>
    <property type="match status" value="2"/>
</dbReference>
<accession>A0A8J6CD69</accession>
<dbReference type="Proteomes" id="UP000751190">
    <property type="component" value="Unassembled WGS sequence"/>
</dbReference>
<feature type="transmembrane region" description="Helical" evidence="8">
    <location>
        <begin position="1632"/>
        <end position="1653"/>
    </location>
</feature>
<feature type="repeat" description="ANK" evidence="6">
    <location>
        <begin position="76"/>
        <end position="108"/>
    </location>
</feature>
<feature type="compositionally biased region" description="Basic residues" evidence="7">
    <location>
        <begin position="1947"/>
        <end position="1957"/>
    </location>
</feature>
<proteinExistence type="inferred from homology"/>
<feature type="region of interest" description="Disordered" evidence="7">
    <location>
        <begin position="1830"/>
        <end position="1957"/>
    </location>
</feature>
<evidence type="ECO:0000256" key="7">
    <source>
        <dbReference type="SAM" id="MobiDB-lite"/>
    </source>
</evidence>
<dbReference type="PROSITE" id="PS50297">
    <property type="entry name" value="ANK_REP_REGION"/>
    <property type="match status" value="3"/>
</dbReference>
<dbReference type="InterPro" id="IPR007603">
    <property type="entry name" value="Choline_transptr-like"/>
</dbReference>
<comment type="caution">
    <text evidence="10">The sequence shown here is derived from an EMBL/GenBank/DDBJ whole genome shotgun (WGS) entry which is preliminary data.</text>
</comment>
<dbReference type="Pfam" id="PF04547">
    <property type="entry name" value="Anoctamin"/>
    <property type="match status" value="1"/>
</dbReference>
<keyword evidence="4 8" id="KW-1133">Transmembrane helix</keyword>
<feature type="region of interest" description="Disordered" evidence="7">
    <location>
        <begin position="945"/>
        <end position="964"/>
    </location>
</feature>
<keyword evidence="3 8" id="KW-0812">Transmembrane</keyword>
<feature type="transmembrane region" description="Helical" evidence="8">
    <location>
        <begin position="478"/>
        <end position="495"/>
    </location>
</feature>
<keyword evidence="6" id="KW-0040">ANK repeat</keyword>
<evidence type="ECO:0000313" key="10">
    <source>
        <dbReference type="EMBL" id="KAG8468294.1"/>
    </source>
</evidence>
<evidence type="ECO:0000256" key="3">
    <source>
        <dbReference type="ARBA" id="ARBA00022692"/>
    </source>
</evidence>
<dbReference type="Pfam" id="PF12796">
    <property type="entry name" value="Ank_2"/>
    <property type="match status" value="1"/>
</dbReference>
<gene>
    <name evidence="10" type="ORF">KFE25_013377</name>
</gene>
<dbReference type="PANTHER" id="PTHR12308">
    <property type="entry name" value="ANOCTAMIN"/>
    <property type="match status" value="1"/>
</dbReference>
<feature type="compositionally biased region" description="Basic and acidic residues" evidence="7">
    <location>
        <begin position="233"/>
        <end position="242"/>
    </location>
</feature>
<protein>
    <recommendedName>
        <fullName evidence="9">Anoctamin transmembrane domain-containing protein</fullName>
    </recommendedName>
</protein>
<dbReference type="InterPro" id="IPR049452">
    <property type="entry name" value="Anoctamin_TM"/>
</dbReference>
<dbReference type="OrthoDB" id="296386at2759"/>